<accession>A0A378KQ97</accession>
<dbReference type="AlphaFoldDB" id="A0A378KQ97"/>
<organism evidence="2 4">
    <name type="scientific">Legionella quateirensis</name>
    <dbReference type="NCBI Taxonomy" id="45072"/>
    <lineage>
        <taxon>Bacteria</taxon>
        <taxon>Pseudomonadati</taxon>
        <taxon>Pseudomonadota</taxon>
        <taxon>Gammaproteobacteria</taxon>
        <taxon>Legionellales</taxon>
        <taxon>Legionellaceae</taxon>
        <taxon>Legionella</taxon>
    </lineage>
</organism>
<dbReference type="EMBL" id="LNYR01000031">
    <property type="protein sequence ID" value="KTD47838.1"/>
    <property type="molecule type" value="Genomic_DNA"/>
</dbReference>
<reference evidence="2 4" key="2">
    <citation type="submission" date="2018-06" db="EMBL/GenBank/DDBJ databases">
        <authorList>
            <consortium name="Pathogen Informatics"/>
            <person name="Doyle S."/>
        </authorList>
    </citation>
    <scope>NUCLEOTIDE SEQUENCE [LARGE SCALE GENOMIC DNA]</scope>
    <source>
        <strain evidence="2 4">NCTC12376</strain>
    </source>
</reference>
<dbReference type="SUPFAM" id="SSF56925">
    <property type="entry name" value="OMPA-like"/>
    <property type="match status" value="1"/>
</dbReference>
<evidence type="ECO:0000313" key="3">
    <source>
        <dbReference type="Proteomes" id="UP000054639"/>
    </source>
</evidence>
<protein>
    <recommendedName>
        <fullName evidence="5">Outer membrane protein beta-barrel domain-containing protein</fullName>
    </recommendedName>
</protein>
<dbReference type="RefSeq" id="WP_058474365.1">
    <property type="nucleotide sequence ID" value="NZ_CAAAIL010000008.1"/>
</dbReference>
<keyword evidence="3" id="KW-1185">Reference proteome</keyword>
<sequence length="215" mass="23522">MNLPRIRQYRSFILALCISMLLFNSLCYSQTINYPWTISASLGYADFQDVHRGDHQTALGRFALGRDFVQKGPVLFGLEIGLQSGNQMRLKMTEEEIEAVGGLLVLSTLKPMLDGLITARITPELTAPLFIQIKGGGAYRRWQMDRDTINDISQLAGELIAGLGYAITPTANISLSYQGIFGASPKVTIDLESGSGSVKNIPVQQAILLGINLMI</sequence>
<dbReference type="Proteomes" id="UP000054639">
    <property type="component" value="Unassembled WGS sequence"/>
</dbReference>
<dbReference type="OrthoDB" id="5643866at2"/>
<evidence type="ECO:0000313" key="2">
    <source>
        <dbReference type="EMBL" id="STY16732.1"/>
    </source>
</evidence>
<dbReference type="InterPro" id="IPR011250">
    <property type="entry name" value="OMP/PagP_B-barrel"/>
</dbReference>
<gene>
    <name evidence="1" type="ORF">Lqua_2232</name>
    <name evidence="2" type="ORF">NCTC12376_00524</name>
</gene>
<dbReference type="Proteomes" id="UP000254230">
    <property type="component" value="Unassembled WGS sequence"/>
</dbReference>
<dbReference type="EMBL" id="UGOW01000001">
    <property type="protein sequence ID" value="STY16732.1"/>
    <property type="molecule type" value="Genomic_DNA"/>
</dbReference>
<evidence type="ECO:0008006" key="5">
    <source>
        <dbReference type="Google" id="ProtNLM"/>
    </source>
</evidence>
<proteinExistence type="predicted"/>
<evidence type="ECO:0000313" key="1">
    <source>
        <dbReference type="EMBL" id="KTD47838.1"/>
    </source>
</evidence>
<evidence type="ECO:0000313" key="4">
    <source>
        <dbReference type="Proteomes" id="UP000254230"/>
    </source>
</evidence>
<reference evidence="1 3" key="1">
    <citation type="submission" date="2015-11" db="EMBL/GenBank/DDBJ databases">
        <title>Genomic analysis of 38 Legionella species identifies large and diverse effector repertoires.</title>
        <authorList>
            <person name="Burstein D."/>
            <person name="Amaro F."/>
            <person name="Zusman T."/>
            <person name="Lifshitz Z."/>
            <person name="Cohen O."/>
            <person name="Gilbert J.A."/>
            <person name="Pupko T."/>
            <person name="Shuman H.A."/>
            <person name="Segal G."/>
        </authorList>
    </citation>
    <scope>NUCLEOTIDE SEQUENCE [LARGE SCALE GENOMIC DNA]</scope>
    <source>
        <strain evidence="1 3">ATCC 49507</strain>
    </source>
</reference>
<name>A0A378KQ97_9GAMM</name>